<sequence>MTNLTPRSVFTKLRTYGGAGAVVAALGGCVSPGQQTVANTQQDQGVCSAMGANYGSPAHTQCMLQQQQRRDQEQLLLLEQARIAQETARLAQEMRENREN</sequence>
<dbReference type="PROSITE" id="PS51257">
    <property type="entry name" value="PROKAR_LIPOPROTEIN"/>
    <property type="match status" value="1"/>
</dbReference>
<evidence type="ECO:0000313" key="2">
    <source>
        <dbReference type="Proteomes" id="UP000484076"/>
    </source>
</evidence>
<gene>
    <name evidence="1" type="ORF">GEU84_011355</name>
</gene>
<dbReference type="EMBL" id="WHUT02000006">
    <property type="protein sequence ID" value="NUB44985.1"/>
    <property type="molecule type" value="Genomic_DNA"/>
</dbReference>
<accession>A0A8X8KPD1</accession>
<organism evidence="1 2">
    <name type="scientific">Fertoeibacter niger</name>
    <dbReference type="NCBI Taxonomy" id="2656921"/>
    <lineage>
        <taxon>Bacteria</taxon>
        <taxon>Pseudomonadati</taxon>
        <taxon>Pseudomonadota</taxon>
        <taxon>Alphaproteobacteria</taxon>
        <taxon>Rhodobacterales</taxon>
        <taxon>Paracoccaceae</taxon>
        <taxon>Fertoeibacter</taxon>
    </lineage>
</organism>
<proteinExistence type="predicted"/>
<evidence type="ECO:0008006" key="3">
    <source>
        <dbReference type="Google" id="ProtNLM"/>
    </source>
</evidence>
<comment type="caution">
    <text evidence="1">The sequence shown here is derived from an EMBL/GenBank/DDBJ whole genome shotgun (WGS) entry which is preliminary data.</text>
</comment>
<evidence type="ECO:0000313" key="1">
    <source>
        <dbReference type="EMBL" id="NUB44985.1"/>
    </source>
</evidence>
<dbReference type="Proteomes" id="UP000484076">
    <property type="component" value="Unassembled WGS sequence"/>
</dbReference>
<keyword evidence="2" id="KW-1185">Reference proteome</keyword>
<reference evidence="1" key="1">
    <citation type="submission" date="2020-05" db="EMBL/GenBank/DDBJ databases">
        <title>Fertoebacter nigrum gen. nov., sp. nov., a new member of the family Rhodobacteraceae.</title>
        <authorList>
            <person name="Szuroczki S."/>
            <person name="Abbaszade G."/>
            <person name="Buni D."/>
            <person name="Schumann P."/>
            <person name="Toth E."/>
        </authorList>
    </citation>
    <scope>NUCLEOTIDE SEQUENCE</scope>
    <source>
        <strain evidence="1">RG-N-1a</strain>
    </source>
</reference>
<name>A0A8X8KPD1_9RHOB</name>
<dbReference type="AlphaFoldDB" id="A0A8X8KPD1"/>
<dbReference type="RefSeq" id="WP_152825448.1">
    <property type="nucleotide sequence ID" value="NZ_WHUT02000006.1"/>
</dbReference>
<protein>
    <recommendedName>
        <fullName evidence="3">Lipoprotein</fullName>
    </recommendedName>
</protein>